<dbReference type="OrthoDB" id="538336at2759"/>
<keyword evidence="10" id="KW-0443">Lipid metabolism</keyword>
<dbReference type="PANTHER" id="PTHR10909:SF250">
    <property type="entry name" value="PEROXISOMAL ACYL-COENZYME A OXIDASE 1"/>
    <property type="match status" value="1"/>
</dbReference>
<dbReference type="Gene3D" id="1.10.540.10">
    <property type="entry name" value="Acyl-CoA dehydrogenase/oxidase, N-terminal domain"/>
    <property type="match status" value="1"/>
</dbReference>
<evidence type="ECO:0000256" key="13">
    <source>
        <dbReference type="PIRSR" id="PIRSR000168-1"/>
    </source>
</evidence>
<comment type="pathway">
    <text evidence="4">Lipid metabolism; peroxisomal fatty acid beta-oxidation.</text>
</comment>
<evidence type="ECO:0000256" key="7">
    <source>
        <dbReference type="ARBA" id="ARBA00022827"/>
    </source>
</evidence>
<evidence type="ECO:0000256" key="8">
    <source>
        <dbReference type="ARBA" id="ARBA00022832"/>
    </source>
</evidence>
<dbReference type="FunFam" id="1.20.140.10:FF:000013">
    <property type="entry name" value="Acyl-coenzyme A oxidase"/>
    <property type="match status" value="1"/>
</dbReference>
<dbReference type="FunFam" id="2.40.110.10:FF:000003">
    <property type="entry name" value="Acyl-coenzyme A oxidase"/>
    <property type="match status" value="1"/>
</dbReference>
<feature type="domain" description="Acyl-CoA oxidase C-alpha1" evidence="17">
    <location>
        <begin position="274"/>
        <end position="437"/>
    </location>
</feature>
<dbReference type="GO" id="GO:0055088">
    <property type="term" value="P:lipid homeostasis"/>
    <property type="evidence" value="ECO:0007669"/>
    <property type="project" value="TreeGrafter"/>
</dbReference>
<evidence type="ECO:0000256" key="2">
    <source>
        <dbReference type="ARBA" id="ARBA00001974"/>
    </source>
</evidence>
<evidence type="ECO:0000256" key="4">
    <source>
        <dbReference type="ARBA" id="ARBA00004846"/>
    </source>
</evidence>
<comment type="similarity">
    <text evidence="5 12">Belongs to the acyl-CoA oxidase family.</text>
</comment>
<evidence type="ECO:0000256" key="6">
    <source>
        <dbReference type="ARBA" id="ARBA00022630"/>
    </source>
</evidence>
<evidence type="ECO:0000313" key="18">
    <source>
        <dbReference type="EMBL" id="KAF2875806.1"/>
    </source>
</evidence>
<protein>
    <recommendedName>
        <fullName evidence="12">Acyl-coenzyme A oxidase</fullName>
    </recommendedName>
</protein>
<feature type="domain" description="Acyl-CoA oxidase C-terminal" evidence="15">
    <location>
        <begin position="479"/>
        <end position="645"/>
    </location>
</feature>
<feature type="domain" description="Acyl-coenzyme A oxidase N-terminal" evidence="16">
    <location>
        <begin position="11"/>
        <end position="130"/>
    </location>
</feature>
<dbReference type="Gene3D" id="1.20.140.10">
    <property type="entry name" value="Butyryl-CoA Dehydrogenase, subunit A, domain 3"/>
    <property type="match status" value="2"/>
</dbReference>
<dbReference type="InterPro" id="IPR012258">
    <property type="entry name" value="Acyl-CoA_oxidase"/>
</dbReference>
<comment type="subcellular location">
    <subcellularLocation>
        <location evidence="3">Peroxisome</location>
    </subcellularLocation>
</comment>
<keyword evidence="7 12" id="KW-0274">FAD</keyword>
<comment type="catalytic activity">
    <reaction evidence="1">
        <text>a 2,3-saturated acyl-CoA + O2 = a (2E)-enoyl-CoA + H2O2</text>
        <dbReference type="Rhea" id="RHEA:38959"/>
        <dbReference type="ChEBI" id="CHEBI:15379"/>
        <dbReference type="ChEBI" id="CHEBI:16240"/>
        <dbReference type="ChEBI" id="CHEBI:58856"/>
        <dbReference type="ChEBI" id="CHEBI:65111"/>
        <dbReference type="EC" id="1.3.3.6"/>
    </reaction>
</comment>
<dbReference type="GO" id="GO:0003997">
    <property type="term" value="F:acyl-CoA oxidase activity"/>
    <property type="evidence" value="ECO:0007669"/>
    <property type="project" value="UniProtKB-EC"/>
</dbReference>
<dbReference type="InterPro" id="IPR009100">
    <property type="entry name" value="AcylCoA_DH/oxidase_NM_dom_sf"/>
</dbReference>
<evidence type="ECO:0000256" key="10">
    <source>
        <dbReference type="ARBA" id="ARBA00023098"/>
    </source>
</evidence>
<evidence type="ECO:0000259" key="16">
    <source>
        <dbReference type="Pfam" id="PF14749"/>
    </source>
</evidence>
<dbReference type="Pfam" id="PF01756">
    <property type="entry name" value="ACOX"/>
    <property type="match status" value="1"/>
</dbReference>
<keyword evidence="6 12" id="KW-0285">Flavoprotein</keyword>
<dbReference type="InterPro" id="IPR002655">
    <property type="entry name" value="Acyl-CoA_oxidase_C"/>
</dbReference>
<dbReference type="GO" id="GO:0071949">
    <property type="term" value="F:FAD binding"/>
    <property type="evidence" value="ECO:0007669"/>
    <property type="project" value="InterPro"/>
</dbReference>
<evidence type="ECO:0000256" key="5">
    <source>
        <dbReference type="ARBA" id="ARBA00006288"/>
    </source>
</evidence>
<evidence type="ECO:0000259" key="15">
    <source>
        <dbReference type="Pfam" id="PF01756"/>
    </source>
</evidence>
<evidence type="ECO:0000313" key="19">
    <source>
        <dbReference type="Proteomes" id="UP000481861"/>
    </source>
</evidence>
<evidence type="ECO:0000256" key="11">
    <source>
        <dbReference type="ARBA" id="ARBA00023140"/>
    </source>
</evidence>
<dbReference type="GO" id="GO:0005504">
    <property type="term" value="F:fatty acid binding"/>
    <property type="evidence" value="ECO:0007669"/>
    <property type="project" value="TreeGrafter"/>
</dbReference>
<evidence type="ECO:0000256" key="14">
    <source>
        <dbReference type="PIRSR" id="PIRSR000168-2"/>
    </source>
</evidence>
<gene>
    <name evidence="18" type="ORF">BDV95DRAFT_485471</name>
</gene>
<dbReference type="InterPro" id="IPR037069">
    <property type="entry name" value="AcylCoA_DH/ox_N_sf"/>
</dbReference>
<accession>A0A7C8IED3</accession>
<evidence type="ECO:0000256" key="9">
    <source>
        <dbReference type="ARBA" id="ARBA00023002"/>
    </source>
</evidence>
<evidence type="ECO:0000256" key="3">
    <source>
        <dbReference type="ARBA" id="ARBA00004275"/>
    </source>
</evidence>
<dbReference type="EMBL" id="JAADJZ010000004">
    <property type="protein sequence ID" value="KAF2875806.1"/>
    <property type="molecule type" value="Genomic_DNA"/>
</dbReference>
<keyword evidence="8" id="KW-0276">Fatty acid metabolism</keyword>
<comment type="cofactor">
    <cofactor evidence="2">
        <name>FAD</name>
        <dbReference type="ChEBI" id="CHEBI:57692"/>
    </cofactor>
</comment>
<dbReference type="Pfam" id="PF14749">
    <property type="entry name" value="Acyl-CoA_ox_N"/>
    <property type="match status" value="1"/>
</dbReference>
<feature type="binding site" evidence="14">
    <location>
        <position position="176"/>
    </location>
    <ligand>
        <name>FAD</name>
        <dbReference type="ChEBI" id="CHEBI:57692"/>
    </ligand>
</feature>
<dbReference type="SUPFAM" id="SSF56645">
    <property type="entry name" value="Acyl-CoA dehydrogenase NM domain-like"/>
    <property type="match status" value="1"/>
</dbReference>
<dbReference type="InterPro" id="IPR029320">
    <property type="entry name" value="Acyl-CoA_ox_N"/>
</dbReference>
<dbReference type="FunFam" id="1.20.140.10:FF:000015">
    <property type="entry name" value="Acyl-coenzyme A oxidase"/>
    <property type="match status" value="1"/>
</dbReference>
<reference evidence="18 19" key="1">
    <citation type="submission" date="2020-01" db="EMBL/GenBank/DDBJ databases">
        <authorList>
            <consortium name="DOE Joint Genome Institute"/>
            <person name="Haridas S."/>
            <person name="Albert R."/>
            <person name="Binder M."/>
            <person name="Bloem J."/>
            <person name="Labutti K."/>
            <person name="Salamov A."/>
            <person name="Andreopoulos B."/>
            <person name="Baker S.E."/>
            <person name="Barry K."/>
            <person name="Bills G."/>
            <person name="Bluhm B.H."/>
            <person name="Cannon C."/>
            <person name="Castanera R."/>
            <person name="Culley D.E."/>
            <person name="Daum C."/>
            <person name="Ezra D."/>
            <person name="Gonzalez J.B."/>
            <person name="Henrissat B."/>
            <person name="Kuo A."/>
            <person name="Liang C."/>
            <person name="Lipzen A."/>
            <person name="Lutzoni F."/>
            <person name="Magnuson J."/>
            <person name="Mondo S."/>
            <person name="Nolan M."/>
            <person name="Ohm R."/>
            <person name="Pangilinan J."/>
            <person name="Park H.-J.H."/>
            <person name="Ramirez L."/>
            <person name="Alfaro M."/>
            <person name="Sun H."/>
            <person name="Tritt A."/>
            <person name="Yoshinaga Y."/>
            <person name="Zwiers L.-H.L."/>
            <person name="Turgeon B.G."/>
            <person name="Goodwin S.B."/>
            <person name="Spatafora J.W."/>
            <person name="Crous P.W."/>
            <person name="Grigoriev I.V."/>
        </authorList>
    </citation>
    <scope>NUCLEOTIDE SEQUENCE [LARGE SCALE GENOMIC DNA]</scope>
    <source>
        <strain evidence="18 19">CBS 611.86</strain>
    </source>
</reference>
<dbReference type="UniPathway" id="UPA00661"/>
<comment type="caution">
    <text evidence="18">The sequence shown here is derived from an EMBL/GenBank/DDBJ whole genome shotgun (WGS) entry which is preliminary data.</text>
</comment>
<dbReference type="GO" id="GO:0005777">
    <property type="term" value="C:peroxisome"/>
    <property type="evidence" value="ECO:0007669"/>
    <property type="project" value="UniProtKB-SubCell"/>
</dbReference>
<dbReference type="Gene3D" id="2.40.110.10">
    <property type="entry name" value="Butyryl-CoA Dehydrogenase, subunit A, domain 2"/>
    <property type="match status" value="1"/>
</dbReference>
<dbReference type="AlphaFoldDB" id="A0A7C8IED3"/>
<dbReference type="Pfam" id="PF22924">
    <property type="entry name" value="ACOX_C_alpha1"/>
    <property type="match status" value="1"/>
</dbReference>
<sequence length="669" mass="73752">MKKAREAASFDTHELTCLIYGGEQTVQQRRVAFERVERALGTRDTSILPRCYGNMNRDEAYDEGLEVGRVTFEDGRHHNHDFFLESTPRGMIANASPFGLVRFLFEPAIQYCGNEEQKAKWLPLSRAGKILGTYCQTELGHGTFVRGLETTATFDQTADEFVIHSPTLSSTKFWPGGLGFSTTHTVVMARLMIGTNDHGPHLFIVQLRSTEDGMPLPGIKLGDVGLKMAYNGTDNGFACFELVRIPRSNMLMGHVTVSRDGAYSAIPGHAVLSYSTMLLGRVRIARITAFQLAQATTIAVRYSTVREQGVGPDSSGPNETRIISYRSQHFRLLTLVAKAYATLFASRKCDADHTKLRVQQESGEHSMLPYMHSLSAGMKAWATSDAADGAEDARKCCGGHGFLMISGLPEIVASITAAATFEGENYVLWQQVGRYLLKCVDALKAGQKLHPDMVYLNDGNGVSASCKAQRTQFLGRGVQLSIYRHRAQRLVFSVHAAVRSSSMAPPDAWNYHMMAIISAARAHIEYIALQAFVTQLENLPASTTPALQLALNRLCSLFALSNLINPRSVDVLSFVEDGHLSSPQLDMIREQVNELLDALLPDAIALTDAWDFTDASLCSALGMADGNVYENIMRWVEQLPINQKAWKENSGVYEPGWTDSVDPILKAKL</sequence>
<dbReference type="PIRSF" id="PIRSF000168">
    <property type="entry name" value="Acyl-CoA_oxidase"/>
    <property type="match status" value="1"/>
</dbReference>
<organism evidence="18 19">
    <name type="scientific">Massariosphaeria phaeospora</name>
    <dbReference type="NCBI Taxonomy" id="100035"/>
    <lineage>
        <taxon>Eukaryota</taxon>
        <taxon>Fungi</taxon>
        <taxon>Dikarya</taxon>
        <taxon>Ascomycota</taxon>
        <taxon>Pezizomycotina</taxon>
        <taxon>Dothideomycetes</taxon>
        <taxon>Pleosporomycetidae</taxon>
        <taxon>Pleosporales</taxon>
        <taxon>Pleosporales incertae sedis</taxon>
        <taxon>Massariosphaeria</taxon>
    </lineage>
</organism>
<dbReference type="GO" id="GO:0033540">
    <property type="term" value="P:fatty acid beta-oxidation using acyl-CoA oxidase"/>
    <property type="evidence" value="ECO:0007669"/>
    <property type="project" value="UniProtKB-UniPathway"/>
</dbReference>
<dbReference type="Proteomes" id="UP000481861">
    <property type="component" value="Unassembled WGS sequence"/>
</dbReference>
<evidence type="ECO:0000256" key="1">
    <source>
        <dbReference type="ARBA" id="ARBA00001201"/>
    </source>
</evidence>
<dbReference type="SUPFAM" id="SSF47203">
    <property type="entry name" value="Acyl-CoA dehydrogenase C-terminal domain-like"/>
    <property type="match status" value="2"/>
</dbReference>
<keyword evidence="19" id="KW-1185">Reference proteome</keyword>
<dbReference type="InterPro" id="IPR055060">
    <property type="entry name" value="ACOX_C_alpha1"/>
</dbReference>
<keyword evidence="11" id="KW-0576">Peroxisome</keyword>
<dbReference type="InterPro" id="IPR046373">
    <property type="entry name" value="Acyl-CoA_Oxase/DH_mid-dom_sf"/>
</dbReference>
<keyword evidence="9" id="KW-0560">Oxidoreductase</keyword>
<name>A0A7C8IED3_9PLEO</name>
<dbReference type="PANTHER" id="PTHR10909">
    <property type="entry name" value="ELECTRON TRANSPORT OXIDOREDUCTASE"/>
    <property type="match status" value="1"/>
</dbReference>
<feature type="binding site" evidence="14">
    <location>
        <position position="137"/>
    </location>
    <ligand>
        <name>FAD</name>
        <dbReference type="ChEBI" id="CHEBI:57692"/>
    </ligand>
</feature>
<evidence type="ECO:0000259" key="17">
    <source>
        <dbReference type="Pfam" id="PF22924"/>
    </source>
</evidence>
<proteinExistence type="inferred from homology"/>
<evidence type="ECO:0000256" key="12">
    <source>
        <dbReference type="PIRNR" id="PIRNR000168"/>
    </source>
</evidence>
<feature type="active site" description="Proton acceptor" evidence="13">
    <location>
        <position position="422"/>
    </location>
</feature>
<dbReference type="InterPro" id="IPR036250">
    <property type="entry name" value="AcylCo_DH-like_C"/>
</dbReference>